<dbReference type="GO" id="GO:0080120">
    <property type="term" value="P:CAAX-box protein maturation"/>
    <property type="evidence" value="ECO:0007669"/>
    <property type="project" value="UniProtKB-ARBA"/>
</dbReference>
<keyword evidence="3" id="KW-0378">Hydrolase</keyword>
<feature type="transmembrane region" description="Helical" evidence="1">
    <location>
        <begin position="234"/>
        <end position="254"/>
    </location>
</feature>
<evidence type="ECO:0000313" key="4">
    <source>
        <dbReference type="Proteomes" id="UP000466535"/>
    </source>
</evidence>
<keyword evidence="1" id="KW-1133">Transmembrane helix</keyword>
<dbReference type="PANTHER" id="PTHR36435:SF1">
    <property type="entry name" value="CAAX AMINO TERMINAL PROTEASE FAMILY PROTEIN"/>
    <property type="match status" value="1"/>
</dbReference>
<proteinExistence type="predicted"/>
<keyword evidence="1" id="KW-0812">Transmembrane</keyword>
<feature type="transmembrane region" description="Helical" evidence="1">
    <location>
        <begin position="152"/>
        <end position="171"/>
    </location>
</feature>
<protein>
    <submittedName>
        <fullName evidence="3">CPBP family intramembrane metalloprotease</fullName>
    </submittedName>
</protein>
<dbReference type="EMBL" id="WUUT01000005">
    <property type="protein sequence ID" value="MXR52585.1"/>
    <property type="molecule type" value="Genomic_DNA"/>
</dbReference>
<feature type="transmembrane region" description="Helical" evidence="1">
    <location>
        <begin position="111"/>
        <end position="132"/>
    </location>
</feature>
<keyword evidence="3" id="KW-0482">Metalloprotease</keyword>
<dbReference type="PANTHER" id="PTHR36435">
    <property type="entry name" value="SLR1288 PROTEIN"/>
    <property type="match status" value="1"/>
</dbReference>
<dbReference type="InterPro" id="IPR003675">
    <property type="entry name" value="Rce1/LyrA-like_dom"/>
</dbReference>
<feature type="transmembrane region" description="Helical" evidence="1">
    <location>
        <begin position="183"/>
        <end position="204"/>
    </location>
</feature>
<organism evidence="3 4">
    <name type="scientific">Halovenus carboxidivorans</name>
    <dbReference type="NCBI Taxonomy" id="2692199"/>
    <lineage>
        <taxon>Archaea</taxon>
        <taxon>Methanobacteriati</taxon>
        <taxon>Methanobacteriota</taxon>
        <taxon>Stenosarchaea group</taxon>
        <taxon>Halobacteria</taxon>
        <taxon>Halobacteriales</taxon>
        <taxon>Haloarculaceae</taxon>
        <taxon>Halovenus</taxon>
    </lineage>
</organism>
<evidence type="ECO:0000256" key="1">
    <source>
        <dbReference type="SAM" id="Phobius"/>
    </source>
</evidence>
<evidence type="ECO:0000313" key="3">
    <source>
        <dbReference type="EMBL" id="MXR52585.1"/>
    </source>
</evidence>
<evidence type="ECO:0000259" key="2">
    <source>
        <dbReference type="Pfam" id="PF02517"/>
    </source>
</evidence>
<dbReference type="GO" id="GO:0004175">
    <property type="term" value="F:endopeptidase activity"/>
    <property type="evidence" value="ECO:0007669"/>
    <property type="project" value="UniProtKB-ARBA"/>
</dbReference>
<name>A0A6B0T3H7_9EURY</name>
<keyword evidence="1" id="KW-0472">Membrane</keyword>
<feature type="transmembrane region" description="Helical" evidence="1">
    <location>
        <begin position="210"/>
        <end position="227"/>
    </location>
</feature>
<comment type="caution">
    <text evidence="3">The sequence shown here is derived from an EMBL/GenBank/DDBJ whole genome shotgun (WGS) entry which is preliminary data.</text>
</comment>
<dbReference type="Pfam" id="PF02517">
    <property type="entry name" value="Rce1-like"/>
    <property type="match status" value="1"/>
</dbReference>
<dbReference type="GO" id="GO:0006508">
    <property type="term" value="P:proteolysis"/>
    <property type="evidence" value="ECO:0007669"/>
    <property type="project" value="UniProtKB-KW"/>
</dbReference>
<dbReference type="Proteomes" id="UP000466535">
    <property type="component" value="Unassembled WGS sequence"/>
</dbReference>
<gene>
    <name evidence="3" type="ORF">GRX03_13320</name>
</gene>
<dbReference type="InterPro" id="IPR052710">
    <property type="entry name" value="CAAX_protease"/>
</dbReference>
<keyword evidence="3" id="KW-0645">Protease</keyword>
<accession>A0A6B0T3H7</accession>
<reference evidence="3 4" key="1">
    <citation type="submission" date="2019-12" db="EMBL/GenBank/DDBJ databases">
        <title>Isolation and characterization of three novel carbon monoxide-oxidizing members of Halobacteria from salione crusts and soils.</title>
        <authorList>
            <person name="Myers M.R."/>
            <person name="King G.M."/>
        </authorList>
    </citation>
    <scope>NUCLEOTIDE SEQUENCE [LARGE SCALE GENOMIC DNA]</scope>
    <source>
        <strain evidence="3 4">WSH3</strain>
    </source>
</reference>
<dbReference type="GO" id="GO:0008237">
    <property type="term" value="F:metallopeptidase activity"/>
    <property type="evidence" value="ECO:0007669"/>
    <property type="project" value="UniProtKB-KW"/>
</dbReference>
<feature type="domain" description="CAAX prenyl protease 2/Lysostaphin resistance protein A-like" evidence="2">
    <location>
        <begin position="151"/>
        <end position="246"/>
    </location>
</feature>
<sequence length="260" mass="27300">MADDSGGLGSARMPDGRPLFEFGDLEQRRIGVLHSILLVLGAFVVAALFVSIGGGALEAVGVEPGSPAAAVVDTATNFIGLLVVPLGYLAWREEWALVGFRRPSTRDLATIVVGAVVLIVFMNAAELLLSALGFEPAQNAAVESGRENPELFLYYIPVVLLLNAPAEELLFRGLVQGLLRRAFGVLPGIVGAAAIFGLVHYSALVAQGSAGAYIVIALGSGVILGILYEYTENLLVPIVVHAVWNCLVYATLYLEATGVL</sequence>
<dbReference type="RefSeq" id="WP_159764714.1">
    <property type="nucleotide sequence ID" value="NZ_WUUT01000005.1"/>
</dbReference>
<feature type="transmembrane region" description="Helical" evidence="1">
    <location>
        <begin position="36"/>
        <end position="57"/>
    </location>
</feature>
<feature type="transmembrane region" description="Helical" evidence="1">
    <location>
        <begin position="69"/>
        <end position="91"/>
    </location>
</feature>
<dbReference type="OrthoDB" id="275779at2157"/>
<keyword evidence="4" id="KW-1185">Reference proteome</keyword>
<dbReference type="AlphaFoldDB" id="A0A6B0T3H7"/>